<dbReference type="GO" id="GO:0071816">
    <property type="term" value="P:tail-anchored membrane protein insertion into ER membrane"/>
    <property type="evidence" value="ECO:0007669"/>
    <property type="project" value="InterPro"/>
</dbReference>
<evidence type="ECO:0008006" key="14">
    <source>
        <dbReference type="Google" id="ProtNLM"/>
    </source>
</evidence>
<keyword evidence="3 9" id="KW-0813">Transport</keyword>
<comment type="caution">
    <text evidence="9">Lacks conserved residue(s) required for the propagation of feature annotation.</text>
</comment>
<feature type="signal peptide" evidence="11">
    <location>
        <begin position="1"/>
        <end position="16"/>
    </location>
</feature>
<dbReference type="GO" id="GO:0043529">
    <property type="term" value="C:GET complex"/>
    <property type="evidence" value="ECO:0007669"/>
    <property type="project" value="InterPro"/>
</dbReference>
<dbReference type="GO" id="GO:0043495">
    <property type="term" value="F:protein-membrane adaptor activity"/>
    <property type="evidence" value="ECO:0007669"/>
    <property type="project" value="TreeGrafter"/>
</dbReference>
<evidence type="ECO:0000256" key="7">
    <source>
        <dbReference type="ARBA" id="ARBA00023054"/>
    </source>
</evidence>
<dbReference type="FunFam" id="1.10.287.660:FF:000006">
    <property type="entry name" value="Protein GET1"/>
    <property type="match status" value="1"/>
</dbReference>
<evidence type="ECO:0000256" key="6">
    <source>
        <dbReference type="ARBA" id="ARBA00022989"/>
    </source>
</evidence>
<evidence type="ECO:0000256" key="5">
    <source>
        <dbReference type="ARBA" id="ARBA00022824"/>
    </source>
</evidence>
<organism evidence="12 13">
    <name type="scientific">Cryphonectria parasitica (strain ATCC 38755 / EP155)</name>
    <dbReference type="NCBI Taxonomy" id="660469"/>
    <lineage>
        <taxon>Eukaryota</taxon>
        <taxon>Fungi</taxon>
        <taxon>Dikarya</taxon>
        <taxon>Ascomycota</taxon>
        <taxon>Pezizomycotina</taxon>
        <taxon>Sordariomycetes</taxon>
        <taxon>Sordariomycetidae</taxon>
        <taxon>Diaporthales</taxon>
        <taxon>Cryphonectriaceae</taxon>
        <taxon>Cryphonectria-Endothia species complex</taxon>
        <taxon>Cryphonectria</taxon>
    </lineage>
</organism>
<evidence type="ECO:0000256" key="8">
    <source>
        <dbReference type="ARBA" id="ARBA00023136"/>
    </source>
</evidence>
<comment type="subcellular location">
    <subcellularLocation>
        <location evidence="1">Endoplasmic reticulum membrane</location>
        <topology evidence="1">Multi-pass membrane protein</topology>
    </subcellularLocation>
</comment>
<keyword evidence="7" id="KW-0175">Coiled coil</keyword>
<evidence type="ECO:0000256" key="10">
    <source>
        <dbReference type="SAM" id="MobiDB-lite"/>
    </source>
</evidence>
<dbReference type="Pfam" id="PF04420">
    <property type="entry name" value="CHD5"/>
    <property type="match status" value="1"/>
</dbReference>
<evidence type="ECO:0000256" key="4">
    <source>
        <dbReference type="ARBA" id="ARBA00022692"/>
    </source>
</evidence>
<evidence type="ECO:0000313" key="12">
    <source>
        <dbReference type="EMBL" id="KAF3765837.1"/>
    </source>
</evidence>
<keyword evidence="13" id="KW-1185">Reference proteome</keyword>
<feature type="topological domain" description="Cytoplasmic" evidence="9">
    <location>
        <begin position="173"/>
        <end position="229"/>
    </location>
</feature>
<keyword evidence="8 9" id="KW-0472">Membrane</keyword>
<accession>A0A9P4Y3S0</accession>
<dbReference type="PANTHER" id="PTHR42650">
    <property type="entry name" value="TAIL-ANCHORED PROTEIN INSERTION RECEPTOR WRB"/>
    <property type="match status" value="1"/>
</dbReference>
<evidence type="ECO:0000256" key="2">
    <source>
        <dbReference type="ARBA" id="ARBA00010799"/>
    </source>
</evidence>
<proteinExistence type="inferred from homology"/>
<evidence type="ECO:0000256" key="1">
    <source>
        <dbReference type="ARBA" id="ARBA00004477"/>
    </source>
</evidence>
<dbReference type="Gene3D" id="1.10.287.660">
    <property type="entry name" value="Helix hairpin bin"/>
    <property type="match status" value="1"/>
</dbReference>
<keyword evidence="5 9" id="KW-0256">Endoplasmic reticulum</keyword>
<dbReference type="AlphaFoldDB" id="A0A9P4Y3S0"/>
<evidence type="ECO:0000256" key="3">
    <source>
        <dbReference type="ARBA" id="ARBA00022448"/>
    </source>
</evidence>
<dbReference type="InterPro" id="IPR028945">
    <property type="entry name" value="Get1"/>
</dbReference>
<evidence type="ECO:0000256" key="11">
    <source>
        <dbReference type="SAM" id="SignalP"/>
    </source>
</evidence>
<gene>
    <name evidence="9" type="primary">GET1</name>
    <name evidence="12" type="ORF">M406DRAFT_276530</name>
</gene>
<name>A0A9P4Y3S0_CRYP1</name>
<dbReference type="EMBL" id="MU032347">
    <property type="protein sequence ID" value="KAF3765837.1"/>
    <property type="molecule type" value="Genomic_DNA"/>
</dbReference>
<reference evidence="12" key="1">
    <citation type="journal article" date="2020" name="Phytopathology">
        <title>Genome sequence of the chestnut blight fungus Cryphonectria parasitica EP155: A fundamental resource for an archetypical invasive plant pathogen.</title>
        <authorList>
            <person name="Crouch J.A."/>
            <person name="Dawe A."/>
            <person name="Aerts A."/>
            <person name="Barry K."/>
            <person name="Churchill A.C.L."/>
            <person name="Grimwood J."/>
            <person name="Hillman B."/>
            <person name="Milgroom M.G."/>
            <person name="Pangilinan J."/>
            <person name="Smith M."/>
            <person name="Salamov A."/>
            <person name="Schmutz J."/>
            <person name="Yadav J."/>
            <person name="Grigoriev I.V."/>
            <person name="Nuss D."/>
        </authorList>
    </citation>
    <scope>NUCLEOTIDE SEQUENCE</scope>
    <source>
        <strain evidence="12">EP155</strain>
    </source>
</reference>
<dbReference type="HAMAP" id="MF_03113">
    <property type="entry name" value="Get1"/>
    <property type="match status" value="1"/>
</dbReference>
<feature type="compositionally biased region" description="Basic and acidic residues" evidence="10">
    <location>
        <begin position="196"/>
        <end position="229"/>
    </location>
</feature>
<dbReference type="OrthoDB" id="69461at2759"/>
<feature type="topological domain" description="Lumenal" evidence="9">
    <location>
        <begin position="1"/>
        <end position="4"/>
    </location>
</feature>
<keyword evidence="6 9" id="KW-1133">Transmembrane helix</keyword>
<keyword evidence="11" id="KW-0732">Signal</keyword>
<feature type="chain" id="PRO_5040171036" description="Guided entry of tail-anchored proteins 1" evidence="11">
    <location>
        <begin position="17"/>
        <end position="229"/>
    </location>
</feature>
<keyword evidence="4 9" id="KW-0812">Transmembrane</keyword>
<dbReference type="Proteomes" id="UP000803844">
    <property type="component" value="Unassembled WGS sequence"/>
</dbReference>
<evidence type="ECO:0000313" key="13">
    <source>
        <dbReference type="Proteomes" id="UP000803844"/>
    </source>
</evidence>
<comment type="caution">
    <text evidence="12">The sequence shown here is derived from an EMBL/GenBank/DDBJ whole genome shotgun (WGS) entry which is preliminary data.</text>
</comment>
<comment type="similarity">
    <text evidence="2 9">Belongs to the WRB/GET1 family.</text>
</comment>
<feature type="region of interest" description="Disordered" evidence="10">
    <location>
        <begin position="192"/>
        <end position="229"/>
    </location>
</feature>
<sequence length="229" mass="25901">MASLLVIIFAVEVAVAVVNTIGAATINNLLWKLYISAPSGTSRQIRGQRELQQSYLQVRHDLNATSSQDEFAKWAKLRRQHDKMLEELEKSKSGIDTTKASFDKTVNAVRWFCTSGARWFLPFWYSRQPMFWLPHGWFPHYAEWLISFPRAPMGSVSVVSWQLACTGVITLIADTIGALVKLVLDIRSEGGYTSSKQREQPFKARDTDKADTAQGTTEKKKEEPSKKDT</sequence>
<evidence type="ECO:0000256" key="9">
    <source>
        <dbReference type="HAMAP-Rule" id="MF_03113"/>
    </source>
</evidence>
<dbReference type="InterPro" id="IPR027538">
    <property type="entry name" value="Get1_fungi"/>
</dbReference>
<dbReference type="InterPro" id="IPR029012">
    <property type="entry name" value="Helix_hairpin_bin_sf"/>
</dbReference>
<dbReference type="PANTHER" id="PTHR42650:SF1">
    <property type="entry name" value="GUIDED ENTRY OF TAIL-ANCHORED PROTEINS FACTOR 1"/>
    <property type="match status" value="1"/>
</dbReference>
<dbReference type="GO" id="GO:0005789">
    <property type="term" value="C:endoplasmic reticulum membrane"/>
    <property type="evidence" value="ECO:0007669"/>
    <property type="project" value="UniProtKB-SubCell"/>
</dbReference>
<protein>
    <recommendedName>
        <fullName evidence="14">Guided entry of tail-anchored proteins 1</fullName>
    </recommendedName>
</protein>